<keyword evidence="6" id="KW-0175">Coiled coil</keyword>
<dbReference type="InterPro" id="IPR024478">
    <property type="entry name" value="HlyB_4HB_MCP"/>
</dbReference>
<dbReference type="SMART" id="SM00283">
    <property type="entry name" value="MA"/>
    <property type="match status" value="1"/>
</dbReference>
<evidence type="ECO:0000259" key="8">
    <source>
        <dbReference type="PROSITE" id="PS50111"/>
    </source>
</evidence>
<dbReference type="SUPFAM" id="SSF158472">
    <property type="entry name" value="HAMP domain-like"/>
    <property type="match status" value="1"/>
</dbReference>
<dbReference type="InterPro" id="IPR004089">
    <property type="entry name" value="MCPsignal_dom"/>
</dbReference>
<dbReference type="Gene3D" id="1.20.120.1530">
    <property type="match status" value="2"/>
</dbReference>
<feature type="domain" description="Methyl-accepting transducer" evidence="8">
    <location>
        <begin position="455"/>
        <end position="684"/>
    </location>
</feature>
<dbReference type="Pfam" id="PF00015">
    <property type="entry name" value="MCPsignal"/>
    <property type="match status" value="1"/>
</dbReference>
<feature type="transmembrane region" description="Helical" evidence="7">
    <location>
        <begin position="193"/>
        <end position="215"/>
    </location>
</feature>
<keyword evidence="7" id="KW-0472">Membrane</keyword>
<dbReference type="CDD" id="cd11386">
    <property type="entry name" value="MCP_signal"/>
    <property type="match status" value="1"/>
</dbReference>
<dbReference type="InterPro" id="IPR051310">
    <property type="entry name" value="MCP_chemotaxis"/>
</dbReference>
<dbReference type="SMART" id="SM00304">
    <property type="entry name" value="HAMP"/>
    <property type="match status" value="2"/>
</dbReference>
<feature type="coiled-coil region" evidence="6">
    <location>
        <begin position="662"/>
        <end position="693"/>
    </location>
</feature>
<sequence>MRVGDLRIGQRLALAFGAVIALLVVLTAVGVHRVAQIDAGLATINAVNSVKQRYAINFRGSVHDRAIALRDVVLHGDPQARAQAGADIDALAVAYADSAAPMDALFAGGANVDAREREILDGFKAVEARTLPLVAEVRALAEAGEAEAARVLLLEQARPAFVEWLARINAFIDLEEDKNQAEAAAAMATAHGFATLMLALTALALVAGAGVAFWMTRSVTRPLRQALDVAERVGNGDLDSRIDTVRRDETGQLLRAMRRMQDRLVAFSAAQEEIAARHDAGEISFRIDASAHPGVYGRMAQDVNDLVAAHIAVKMRTVALIERYAVGDFAEAMDRLPGEKARITRTMDTARDNLVAIGAEVARLAAAAGQGDFAVRGDAGRFEFGFRTMVEDMNGLMATADANLAGISRVLAALAQGDLAQRMEGSYPGVFGRIHADARRTVEQLGRIVGDVQEAAGAMRAASGTIASGNADLAVRTEAQAASLEETAASMQELTATVRQNAENARRADALARGAGEVAADGGRVVDEVVASMGAISESSKKIADIIGVIDGIAFQTNILALNAAVEAARAGEQGRGFAVVAAEVRSLAQRSGDAAREIKALISESVGQVESGAGLVDRAGTTMREIVAAVQRVTAIMADISAASGEQSAGIEQVDRTVTQLDEVTQRNAAAVEEASAAARRLEEQAVELAGAVAVFRLAGDADTGGRTAPALAAPMTAHAA</sequence>
<dbReference type="PRINTS" id="PR00260">
    <property type="entry name" value="CHEMTRNSDUCR"/>
</dbReference>
<evidence type="ECO:0000256" key="6">
    <source>
        <dbReference type="SAM" id="Coils"/>
    </source>
</evidence>
<dbReference type="InterPro" id="IPR041395">
    <property type="entry name" value="McpB_HAMP_3rd"/>
</dbReference>
<dbReference type="CDD" id="cd06225">
    <property type="entry name" value="HAMP"/>
    <property type="match status" value="1"/>
</dbReference>
<dbReference type="Pfam" id="PF18575">
    <property type="entry name" value="HAMP_N3"/>
    <property type="match status" value="1"/>
</dbReference>
<dbReference type="GO" id="GO:0006935">
    <property type="term" value="P:chemotaxis"/>
    <property type="evidence" value="ECO:0007669"/>
    <property type="project" value="UniProtKB-KW"/>
</dbReference>
<dbReference type="AlphaFoldDB" id="A0A8J7VU08"/>
<name>A0A8J7VU08_9GAMM</name>
<evidence type="ECO:0000256" key="7">
    <source>
        <dbReference type="SAM" id="Phobius"/>
    </source>
</evidence>
<dbReference type="PROSITE" id="PS50111">
    <property type="entry name" value="CHEMOTAXIS_TRANSDUC_2"/>
    <property type="match status" value="1"/>
</dbReference>
<gene>
    <name evidence="10" type="ORF">KB893_07030</name>
</gene>
<dbReference type="InterPro" id="IPR003660">
    <property type="entry name" value="HAMP_dom"/>
</dbReference>
<dbReference type="PROSITE" id="PS50885">
    <property type="entry name" value="HAMP"/>
    <property type="match status" value="2"/>
</dbReference>
<dbReference type="PANTHER" id="PTHR43531:SF14">
    <property type="entry name" value="METHYL-ACCEPTING CHEMOTAXIS PROTEIN I-RELATED"/>
    <property type="match status" value="1"/>
</dbReference>
<keyword evidence="2" id="KW-0488">Methylation</keyword>
<keyword evidence="3 5" id="KW-0807">Transducer</keyword>
<comment type="subcellular location">
    <subcellularLocation>
        <location evidence="1">Membrane</location>
    </subcellularLocation>
</comment>
<comment type="similarity">
    <text evidence="4">Belongs to the methyl-accepting chemotaxis (MCP) protein family.</text>
</comment>
<feature type="transmembrane region" description="Helical" evidence="7">
    <location>
        <begin position="12"/>
        <end position="31"/>
    </location>
</feature>
<dbReference type="EMBL" id="JAGQFT010000042">
    <property type="protein sequence ID" value="MBR0562271.1"/>
    <property type="molecule type" value="Genomic_DNA"/>
</dbReference>
<feature type="domain" description="HAMP" evidence="9">
    <location>
        <begin position="217"/>
        <end position="269"/>
    </location>
</feature>
<dbReference type="GO" id="GO:0005886">
    <property type="term" value="C:plasma membrane"/>
    <property type="evidence" value="ECO:0007669"/>
    <property type="project" value="TreeGrafter"/>
</dbReference>
<evidence type="ECO:0000256" key="4">
    <source>
        <dbReference type="ARBA" id="ARBA00029447"/>
    </source>
</evidence>
<comment type="caution">
    <text evidence="10">The sequence shown here is derived from an EMBL/GenBank/DDBJ whole genome shotgun (WGS) entry which is preliminary data.</text>
</comment>
<dbReference type="PANTHER" id="PTHR43531">
    <property type="entry name" value="PROTEIN ICFG"/>
    <property type="match status" value="1"/>
</dbReference>
<dbReference type="GO" id="GO:0007165">
    <property type="term" value="P:signal transduction"/>
    <property type="evidence" value="ECO:0007669"/>
    <property type="project" value="UniProtKB-KW"/>
</dbReference>
<evidence type="ECO:0000256" key="5">
    <source>
        <dbReference type="PROSITE-ProRule" id="PRU00284"/>
    </source>
</evidence>
<evidence type="ECO:0000256" key="3">
    <source>
        <dbReference type="ARBA" id="ARBA00023224"/>
    </source>
</evidence>
<evidence type="ECO:0000259" key="9">
    <source>
        <dbReference type="PROSITE" id="PS50885"/>
    </source>
</evidence>
<evidence type="ECO:0000256" key="2">
    <source>
        <dbReference type="ARBA" id="ARBA00022481"/>
    </source>
</evidence>
<keyword evidence="7" id="KW-1133">Transmembrane helix</keyword>
<protein>
    <submittedName>
        <fullName evidence="10">MCP four helix bundle domain-containing protein</fullName>
    </submittedName>
</protein>
<dbReference type="Gene3D" id="1.10.287.950">
    <property type="entry name" value="Methyl-accepting chemotaxis protein"/>
    <property type="match status" value="1"/>
</dbReference>
<evidence type="ECO:0000256" key="1">
    <source>
        <dbReference type="ARBA" id="ARBA00004370"/>
    </source>
</evidence>
<dbReference type="Pfam" id="PF12729">
    <property type="entry name" value="4HB_MCP_1"/>
    <property type="match status" value="1"/>
</dbReference>
<proteinExistence type="inferred from homology"/>
<dbReference type="Pfam" id="PF00672">
    <property type="entry name" value="HAMP"/>
    <property type="match status" value="1"/>
</dbReference>
<dbReference type="FunFam" id="1.10.287.950:FF:000001">
    <property type="entry name" value="Methyl-accepting chemotaxis sensory transducer"/>
    <property type="match status" value="1"/>
</dbReference>
<dbReference type="GO" id="GO:0004888">
    <property type="term" value="F:transmembrane signaling receptor activity"/>
    <property type="evidence" value="ECO:0007669"/>
    <property type="project" value="InterPro"/>
</dbReference>
<reference evidence="10" key="1">
    <citation type="submission" date="2021-04" db="EMBL/GenBank/DDBJ databases">
        <authorList>
            <person name="Karlyshev A.V."/>
        </authorList>
    </citation>
    <scope>NUCLEOTIDE SEQUENCE</scope>
    <source>
        <strain evidence="10">LMG 29479</strain>
    </source>
</reference>
<feature type="domain" description="HAMP" evidence="9">
    <location>
        <begin position="398"/>
        <end position="450"/>
    </location>
</feature>
<organism evidence="10">
    <name type="scientific">Coralloluteibacterium stylophorae</name>
    <dbReference type="NCBI Taxonomy" id="1776034"/>
    <lineage>
        <taxon>Bacteria</taxon>
        <taxon>Pseudomonadati</taxon>
        <taxon>Pseudomonadota</taxon>
        <taxon>Gammaproteobacteria</taxon>
        <taxon>Lysobacterales</taxon>
        <taxon>Lysobacteraceae</taxon>
        <taxon>Coralloluteibacterium</taxon>
    </lineage>
</organism>
<accession>A0A8J7VU08</accession>
<dbReference type="InterPro" id="IPR004090">
    <property type="entry name" value="Chemotax_Me-accpt_rcpt"/>
</dbReference>
<evidence type="ECO:0000313" key="10">
    <source>
        <dbReference type="EMBL" id="MBR0562271.1"/>
    </source>
</evidence>
<keyword evidence="7" id="KW-0812">Transmembrane</keyword>
<dbReference type="SUPFAM" id="SSF58104">
    <property type="entry name" value="Methyl-accepting chemotaxis protein (MCP) signaling domain"/>
    <property type="match status" value="1"/>
</dbReference>